<dbReference type="STRING" id="137733.SAMN05421767_102104"/>
<dbReference type="Proteomes" id="UP000198556">
    <property type="component" value="Unassembled WGS sequence"/>
</dbReference>
<keyword evidence="3" id="KW-1185">Reference proteome</keyword>
<evidence type="ECO:0000313" key="2">
    <source>
        <dbReference type="EMBL" id="SEQ61887.1"/>
    </source>
</evidence>
<evidence type="ECO:0000313" key="3">
    <source>
        <dbReference type="Proteomes" id="UP000198556"/>
    </source>
</evidence>
<feature type="transmembrane region" description="Helical" evidence="1">
    <location>
        <begin position="123"/>
        <end position="144"/>
    </location>
</feature>
<feature type="transmembrane region" description="Helical" evidence="1">
    <location>
        <begin position="190"/>
        <end position="211"/>
    </location>
</feature>
<feature type="transmembrane region" description="Helical" evidence="1">
    <location>
        <begin position="51"/>
        <end position="68"/>
    </location>
</feature>
<keyword evidence="1" id="KW-0472">Membrane</keyword>
<feature type="transmembrane region" description="Helical" evidence="1">
    <location>
        <begin position="12"/>
        <end position="31"/>
    </location>
</feature>
<gene>
    <name evidence="2" type="ORF">SAMN05421767_102104</name>
</gene>
<evidence type="ECO:0008006" key="4">
    <source>
        <dbReference type="Google" id="ProtNLM"/>
    </source>
</evidence>
<keyword evidence="1" id="KW-1133">Transmembrane helix</keyword>
<accession>A0A1H9HHU9</accession>
<feature type="transmembrane region" description="Helical" evidence="1">
    <location>
        <begin position="89"/>
        <end position="111"/>
    </location>
</feature>
<sequence length="220" mass="25210">MRIRGYRIKVMVSVSLLVLLIGILLSEMIIFQKTMDLSPTEVIALKTDVNLWRLLLIPLTLLIQNRMIPQFSDLEWMRIRYKNYFYYRVEIILLVVSVVNLILIISELAVAVATGECNGFSGIFLYSLIKSIPIINILFISSFINCLLELLLKHPIIAVIITFILGLPLPSLTVMPIVDNFLVIEDYNTMTLGLFCVQSMLINALLVYGYYELLKNTQHH</sequence>
<reference evidence="2 3" key="1">
    <citation type="submission" date="2016-10" db="EMBL/GenBank/DDBJ databases">
        <authorList>
            <person name="de Groot N.N."/>
        </authorList>
    </citation>
    <scope>NUCLEOTIDE SEQUENCE [LARGE SCALE GENOMIC DNA]</scope>
    <source>
        <strain evidence="2 3">DSM 15827</strain>
    </source>
</reference>
<dbReference type="RefSeq" id="WP_143054355.1">
    <property type="nucleotide sequence ID" value="NZ_FOGF01000002.1"/>
</dbReference>
<dbReference type="AlphaFoldDB" id="A0A1H9HHU9"/>
<name>A0A1H9HHU9_9LACT</name>
<evidence type="ECO:0000256" key="1">
    <source>
        <dbReference type="SAM" id="Phobius"/>
    </source>
</evidence>
<dbReference type="EMBL" id="FOGF01000002">
    <property type="protein sequence ID" value="SEQ61887.1"/>
    <property type="molecule type" value="Genomic_DNA"/>
</dbReference>
<feature type="transmembrane region" description="Helical" evidence="1">
    <location>
        <begin position="156"/>
        <end position="178"/>
    </location>
</feature>
<proteinExistence type="predicted"/>
<organism evidence="2 3">
    <name type="scientific">Granulicatella balaenopterae</name>
    <dbReference type="NCBI Taxonomy" id="137733"/>
    <lineage>
        <taxon>Bacteria</taxon>
        <taxon>Bacillati</taxon>
        <taxon>Bacillota</taxon>
        <taxon>Bacilli</taxon>
        <taxon>Lactobacillales</taxon>
        <taxon>Carnobacteriaceae</taxon>
        <taxon>Granulicatella</taxon>
    </lineage>
</organism>
<protein>
    <recommendedName>
        <fullName evidence="4">ABC-2 family transporter protein</fullName>
    </recommendedName>
</protein>
<keyword evidence="1" id="KW-0812">Transmembrane</keyword>